<dbReference type="GO" id="GO:0015031">
    <property type="term" value="P:protein transport"/>
    <property type="evidence" value="ECO:0007669"/>
    <property type="project" value="UniProtKB-KW"/>
</dbReference>
<dbReference type="GO" id="GO:0035673">
    <property type="term" value="F:oligopeptide transmembrane transporter activity"/>
    <property type="evidence" value="ECO:0007669"/>
    <property type="project" value="InterPro"/>
</dbReference>
<organism evidence="10 11">
    <name type="scientific">Catenaria anguillulae PL171</name>
    <dbReference type="NCBI Taxonomy" id="765915"/>
    <lineage>
        <taxon>Eukaryota</taxon>
        <taxon>Fungi</taxon>
        <taxon>Fungi incertae sedis</taxon>
        <taxon>Blastocladiomycota</taxon>
        <taxon>Blastocladiomycetes</taxon>
        <taxon>Blastocladiales</taxon>
        <taxon>Catenariaceae</taxon>
        <taxon>Catenaria</taxon>
    </lineage>
</organism>
<dbReference type="GO" id="GO:0016020">
    <property type="term" value="C:membrane"/>
    <property type="evidence" value="ECO:0007669"/>
    <property type="project" value="UniProtKB-SubCell"/>
</dbReference>
<dbReference type="InterPro" id="IPR004648">
    <property type="entry name" value="Oligpept_transpt"/>
</dbReference>
<feature type="transmembrane region" description="Helical" evidence="9">
    <location>
        <begin position="77"/>
        <end position="99"/>
    </location>
</feature>
<feature type="transmembrane region" description="Helical" evidence="9">
    <location>
        <begin position="376"/>
        <end position="399"/>
    </location>
</feature>
<dbReference type="NCBIfam" id="TIGR00728">
    <property type="entry name" value="OPT_sfam"/>
    <property type="match status" value="1"/>
</dbReference>
<feature type="transmembrane region" description="Helical" evidence="9">
    <location>
        <begin position="617"/>
        <end position="636"/>
    </location>
</feature>
<feature type="transmembrane region" description="Helical" evidence="9">
    <location>
        <begin position="462"/>
        <end position="487"/>
    </location>
</feature>
<evidence type="ECO:0000256" key="4">
    <source>
        <dbReference type="ARBA" id="ARBA00022692"/>
    </source>
</evidence>
<evidence type="ECO:0000256" key="8">
    <source>
        <dbReference type="ARBA" id="ARBA00023136"/>
    </source>
</evidence>
<feature type="transmembrane region" description="Helical" evidence="9">
    <location>
        <begin position="539"/>
        <end position="563"/>
    </location>
</feature>
<name>A0A1Y2H6E3_9FUNG</name>
<dbReference type="EMBL" id="MCFL01000100">
    <property type="protein sequence ID" value="ORZ30148.1"/>
    <property type="molecule type" value="Genomic_DNA"/>
</dbReference>
<evidence type="ECO:0000256" key="2">
    <source>
        <dbReference type="ARBA" id="ARBA00008807"/>
    </source>
</evidence>
<dbReference type="Pfam" id="PF03169">
    <property type="entry name" value="OPT"/>
    <property type="match status" value="1"/>
</dbReference>
<dbReference type="PANTHER" id="PTHR22601">
    <property type="entry name" value="ISP4 LIKE PROTEIN"/>
    <property type="match status" value="1"/>
</dbReference>
<gene>
    <name evidence="10" type="ORF">BCR44DRAFT_69231</name>
</gene>
<evidence type="ECO:0000256" key="1">
    <source>
        <dbReference type="ARBA" id="ARBA00004141"/>
    </source>
</evidence>
<evidence type="ECO:0000256" key="9">
    <source>
        <dbReference type="SAM" id="Phobius"/>
    </source>
</evidence>
<evidence type="ECO:0000256" key="5">
    <source>
        <dbReference type="ARBA" id="ARBA00022856"/>
    </source>
</evidence>
<keyword evidence="8 9" id="KW-0472">Membrane</keyword>
<dbReference type="AlphaFoldDB" id="A0A1Y2H6E3"/>
<keyword evidence="6" id="KW-0653">Protein transport</keyword>
<feature type="transmembrane region" description="Helical" evidence="9">
    <location>
        <begin position="50"/>
        <end position="70"/>
    </location>
</feature>
<dbReference type="Proteomes" id="UP000193411">
    <property type="component" value="Unassembled WGS sequence"/>
</dbReference>
<evidence type="ECO:0000256" key="3">
    <source>
        <dbReference type="ARBA" id="ARBA00022448"/>
    </source>
</evidence>
<keyword evidence="3" id="KW-0813">Transport</keyword>
<feature type="transmembrane region" description="Helical" evidence="9">
    <location>
        <begin position="188"/>
        <end position="205"/>
    </location>
</feature>
<feature type="transmembrane region" description="Helical" evidence="9">
    <location>
        <begin position="583"/>
        <end position="605"/>
    </location>
</feature>
<evidence type="ECO:0000256" key="6">
    <source>
        <dbReference type="ARBA" id="ARBA00022927"/>
    </source>
</evidence>
<keyword evidence="5" id="KW-0571">Peptide transport</keyword>
<evidence type="ECO:0000313" key="10">
    <source>
        <dbReference type="EMBL" id="ORZ30148.1"/>
    </source>
</evidence>
<feature type="transmembrane region" description="Helical" evidence="9">
    <location>
        <begin position="225"/>
        <end position="244"/>
    </location>
</feature>
<accession>A0A1Y2H6E3</accession>
<comment type="caution">
    <text evidence="10">The sequence shown here is derived from an EMBL/GenBank/DDBJ whole genome shotgun (WGS) entry which is preliminary data.</text>
</comment>
<feature type="transmembrane region" description="Helical" evidence="9">
    <location>
        <begin position="663"/>
        <end position="680"/>
    </location>
</feature>
<reference evidence="10 11" key="1">
    <citation type="submission" date="2016-07" db="EMBL/GenBank/DDBJ databases">
        <title>Pervasive Adenine N6-methylation of Active Genes in Fungi.</title>
        <authorList>
            <consortium name="DOE Joint Genome Institute"/>
            <person name="Mondo S.J."/>
            <person name="Dannebaum R.O."/>
            <person name="Kuo R.C."/>
            <person name="Labutti K."/>
            <person name="Haridas S."/>
            <person name="Kuo A."/>
            <person name="Salamov A."/>
            <person name="Ahrendt S.R."/>
            <person name="Lipzen A."/>
            <person name="Sullivan W."/>
            <person name="Andreopoulos W.B."/>
            <person name="Clum A."/>
            <person name="Lindquist E."/>
            <person name="Daum C."/>
            <person name="Ramamoorthy G.K."/>
            <person name="Gryganskyi A."/>
            <person name="Culley D."/>
            <person name="Magnuson J.K."/>
            <person name="James T.Y."/>
            <person name="O'Malley M.A."/>
            <person name="Stajich J.E."/>
            <person name="Spatafora J.W."/>
            <person name="Visel A."/>
            <person name="Grigoriev I.V."/>
        </authorList>
    </citation>
    <scope>NUCLEOTIDE SEQUENCE [LARGE SCALE GENOMIC DNA]</scope>
    <source>
        <strain evidence="10 11">PL171</strain>
    </source>
</reference>
<comment type="subcellular location">
    <subcellularLocation>
        <location evidence="1">Membrane</location>
        <topology evidence="1">Multi-pass membrane protein</topology>
    </subcellularLocation>
</comment>
<feature type="transmembrane region" description="Helical" evidence="9">
    <location>
        <begin position="493"/>
        <end position="518"/>
    </location>
</feature>
<evidence type="ECO:0000313" key="11">
    <source>
        <dbReference type="Proteomes" id="UP000193411"/>
    </source>
</evidence>
<comment type="similarity">
    <text evidence="2">Belongs to the oligopeptide OPT transporter family.</text>
</comment>
<keyword evidence="4 9" id="KW-0812">Transmembrane</keyword>
<feature type="transmembrane region" description="Helical" evidence="9">
    <location>
        <begin position="431"/>
        <end position="450"/>
    </location>
</feature>
<sequence>MTEKDIKQGEKAADGEVEQQKSFVIDEEFEQMINQMVPTTDDTETPSLTFRVWVIGLLFCCGVAFANQIFLFRTNLIWVNSFVTVLLAYPLGRIMAAVLPSYKFNLLGIEVDTNPGPFSIKEHVLINVWGSTGSSGIYAFYNLGAQEVFYDLKLGAFWDLMFIFASATMGFGLAGICRRFLIRPSHMIWPTVLPSVALFTAFHGVETEANKQKEGDVKHMSQLRVFAYGTVGMAIFYIIGPGYLSTMLQYIPLLCWFSPKDNLVLQRLGSPKWGPGILSLSLDWSTVSSAAMAVPFWSAMNQFISWVIFAWFLAPLAWQQNWFNQGPWPRMTPLNSTHLFDGKGVRFSAAQVVRKTDRTLDEGKFLARAPIHFTPFFASAYFGHIASLVAAIMHTSLFYGKDILNRLRNAKYDKDDIHCKLIDKYPEVPDTWYYGFLVATGVLMFLVGQFGGIDLPIWATGLAIVLAIVGTVPTIMIFATAGVTLGLNVVSQFVIGLIVPGRPILMMSFKCVCFAVSWQCRDLLIDLKIGHYMKIPPRHIFISQLVSQFVAGFVCYGAFRYWMADPQHAEWVRLGGNTEGMGALWGGLSFNTYYSASLIWGAIGAKRFFFDTQYAPVIWVGALAGLVLPIVLWLGHKYVGGQWWVLAHPAILLSPNGPGANNGGAFTSIIVSTIFQFYAYRYRSAWWKRYNYVLATGLDVGVALVALLLSFTEWEGPEWLLNCPSDGKCESMHYGTAPWNDFCTVFGPNIRDPRKQT</sequence>
<keyword evidence="11" id="KW-1185">Reference proteome</keyword>
<protein>
    <submittedName>
        <fullName evidence="10">OPT oligopeptide transporter protein-domain-containing protein</fullName>
    </submittedName>
</protein>
<feature type="transmembrane region" description="Helical" evidence="9">
    <location>
        <begin position="156"/>
        <end position="176"/>
    </location>
</feature>
<dbReference type="OrthoDB" id="9986677at2759"/>
<evidence type="ECO:0000256" key="7">
    <source>
        <dbReference type="ARBA" id="ARBA00022989"/>
    </source>
</evidence>
<feature type="transmembrane region" description="Helical" evidence="9">
    <location>
        <begin position="692"/>
        <end position="711"/>
    </location>
</feature>
<dbReference type="InterPro" id="IPR004813">
    <property type="entry name" value="OPT"/>
</dbReference>
<proteinExistence type="inferred from homology"/>
<keyword evidence="7 9" id="KW-1133">Transmembrane helix</keyword>